<dbReference type="InterPro" id="IPR050109">
    <property type="entry name" value="HTH-type_TetR-like_transc_reg"/>
</dbReference>
<keyword evidence="1" id="KW-0805">Transcription regulation</keyword>
<dbReference type="Gene3D" id="1.10.357.10">
    <property type="entry name" value="Tetracycline Repressor, domain 2"/>
    <property type="match status" value="1"/>
</dbReference>
<comment type="caution">
    <text evidence="7">The sequence shown here is derived from an EMBL/GenBank/DDBJ whole genome shotgun (WGS) entry which is preliminary data.</text>
</comment>
<evidence type="ECO:0000256" key="5">
    <source>
        <dbReference type="SAM" id="MobiDB-lite"/>
    </source>
</evidence>
<evidence type="ECO:0000259" key="6">
    <source>
        <dbReference type="PROSITE" id="PS50977"/>
    </source>
</evidence>
<dbReference type="InterPro" id="IPR004111">
    <property type="entry name" value="Repressor_TetR_C"/>
</dbReference>
<name>A0ABN1BCD6_9ACTN</name>
<evidence type="ECO:0000256" key="2">
    <source>
        <dbReference type="ARBA" id="ARBA00023125"/>
    </source>
</evidence>
<sequence length="247" mass="26680">MGKSEPTGAARMPVWAREHSAPRRRAPSVDQIVRRAVTVADEEGVAAVSMRRIATDLGSGTASLYRYIAGRDELLDLMIDAVHGEEAPPVLAGDWRADLTSFARQQRAILLRHPWLTAELTGRPPLGPNWLRRADTVLSAAAALTCDATLATQAVGVVQAYVSGAVSAEVAEEQARQRHGLTEEEWQSEVGPYIRTIVDAGHHPHLARRIVEAEEVPPDQVFDFGLACVLDGLAARMLSRGRGGSAK</sequence>
<keyword evidence="3" id="KW-0804">Transcription</keyword>
<evidence type="ECO:0000256" key="1">
    <source>
        <dbReference type="ARBA" id="ARBA00023015"/>
    </source>
</evidence>
<evidence type="ECO:0000313" key="7">
    <source>
        <dbReference type="EMBL" id="GAA0494798.1"/>
    </source>
</evidence>
<evidence type="ECO:0000256" key="4">
    <source>
        <dbReference type="PROSITE-ProRule" id="PRU00335"/>
    </source>
</evidence>
<evidence type="ECO:0000256" key="3">
    <source>
        <dbReference type="ARBA" id="ARBA00023163"/>
    </source>
</evidence>
<feature type="region of interest" description="Disordered" evidence="5">
    <location>
        <begin position="1"/>
        <end position="22"/>
    </location>
</feature>
<accession>A0ABN1BCD6</accession>
<dbReference type="EMBL" id="BAAABY010000054">
    <property type="protein sequence ID" value="GAA0494798.1"/>
    <property type="molecule type" value="Genomic_DNA"/>
</dbReference>
<keyword evidence="2 4" id="KW-0238">DNA-binding</keyword>
<proteinExistence type="predicted"/>
<dbReference type="PROSITE" id="PS50977">
    <property type="entry name" value="HTH_TETR_2"/>
    <property type="match status" value="1"/>
</dbReference>
<dbReference type="Gene3D" id="1.10.10.60">
    <property type="entry name" value="Homeodomain-like"/>
    <property type="match status" value="1"/>
</dbReference>
<dbReference type="Pfam" id="PF00440">
    <property type="entry name" value="TetR_N"/>
    <property type="match status" value="1"/>
</dbReference>
<keyword evidence="8" id="KW-1185">Reference proteome</keyword>
<dbReference type="SUPFAM" id="SSF48498">
    <property type="entry name" value="Tetracyclin repressor-like, C-terminal domain"/>
    <property type="match status" value="1"/>
</dbReference>
<reference evidence="7 8" key="1">
    <citation type="journal article" date="2019" name="Int. J. Syst. Evol. Microbiol.">
        <title>The Global Catalogue of Microorganisms (GCM) 10K type strain sequencing project: providing services to taxonomists for standard genome sequencing and annotation.</title>
        <authorList>
            <consortium name="The Broad Institute Genomics Platform"/>
            <consortium name="The Broad Institute Genome Sequencing Center for Infectious Disease"/>
            <person name="Wu L."/>
            <person name="Ma J."/>
        </authorList>
    </citation>
    <scope>NUCLEOTIDE SEQUENCE [LARGE SCALE GENOMIC DNA]</scope>
    <source>
        <strain evidence="7 8">JCM 4805</strain>
    </source>
</reference>
<organism evidence="7 8">
    <name type="scientific">Streptomyces olivaceiscleroticus</name>
    <dbReference type="NCBI Taxonomy" id="68245"/>
    <lineage>
        <taxon>Bacteria</taxon>
        <taxon>Bacillati</taxon>
        <taxon>Actinomycetota</taxon>
        <taxon>Actinomycetes</taxon>
        <taxon>Kitasatosporales</taxon>
        <taxon>Streptomycetaceae</taxon>
        <taxon>Streptomyces</taxon>
    </lineage>
</organism>
<dbReference type="SUPFAM" id="SSF46689">
    <property type="entry name" value="Homeodomain-like"/>
    <property type="match status" value="1"/>
</dbReference>
<evidence type="ECO:0000313" key="8">
    <source>
        <dbReference type="Proteomes" id="UP001500909"/>
    </source>
</evidence>
<dbReference type="Pfam" id="PF02909">
    <property type="entry name" value="TetR_C_1"/>
    <property type="match status" value="1"/>
</dbReference>
<feature type="domain" description="HTH tetR-type" evidence="6">
    <location>
        <begin position="26"/>
        <end position="86"/>
    </location>
</feature>
<dbReference type="InterPro" id="IPR009057">
    <property type="entry name" value="Homeodomain-like_sf"/>
</dbReference>
<dbReference type="Proteomes" id="UP001500909">
    <property type="component" value="Unassembled WGS sequence"/>
</dbReference>
<dbReference type="InterPro" id="IPR036271">
    <property type="entry name" value="Tet_transcr_reg_TetR-rel_C_sf"/>
</dbReference>
<dbReference type="PANTHER" id="PTHR30055:SF151">
    <property type="entry name" value="TRANSCRIPTIONAL REGULATORY PROTEIN"/>
    <property type="match status" value="1"/>
</dbReference>
<dbReference type="InterPro" id="IPR001647">
    <property type="entry name" value="HTH_TetR"/>
</dbReference>
<feature type="DNA-binding region" description="H-T-H motif" evidence="4">
    <location>
        <begin position="49"/>
        <end position="68"/>
    </location>
</feature>
<dbReference type="PANTHER" id="PTHR30055">
    <property type="entry name" value="HTH-TYPE TRANSCRIPTIONAL REGULATOR RUTR"/>
    <property type="match status" value="1"/>
</dbReference>
<dbReference type="RefSeq" id="WP_346099523.1">
    <property type="nucleotide sequence ID" value="NZ_BAAABY010000054.1"/>
</dbReference>
<protein>
    <submittedName>
        <fullName evidence="7">TetR/AcrR family transcriptional regulator C-terminal domain-containing protein</fullName>
    </submittedName>
</protein>
<gene>
    <name evidence="7" type="ORF">GCM10010361_70200</name>
</gene>